<evidence type="ECO:0000256" key="3">
    <source>
        <dbReference type="ARBA" id="ARBA00022989"/>
    </source>
</evidence>
<evidence type="ECO:0000256" key="4">
    <source>
        <dbReference type="ARBA" id="ARBA00023136"/>
    </source>
</evidence>
<dbReference type="KEGG" id="cle:Clole_0096"/>
<feature type="transmembrane region" description="Helical" evidence="5">
    <location>
        <begin position="112"/>
        <end position="140"/>
    </location>
</feature>
<dbReference type="STRING" id="642492.Clole_0096"/>
<feature type="transmembrane region" description="Helical" evidence="5">
    <location>
        <begin position="12"/>
        <end position="31"/>
    </location>
</feature>
<sequence>MKNNKTLSIRTIVAIGIGSAVFLILGRFASIPTGIPNTEIQTAYAFLALMAVLYGPLAGASIGFIGHTLKDITAYGSPWFSWIIASAVVGLIIGFSVKALKLQDGYFGKKQLILFNVFQVIANGMAWGIVAPTLDILIYAEPSNKVYIQGAVSGISNIITIGVLGSILLASYAKTRIKTGSLKLED</sequence>
<keyword evidence="1 5" id="KW-1003">Cell membrane</keyword>
<dbReference type="RefSeq" id="WP_013655157.1">
    <property type="nucleotide sequence ID" value="NC_015275.1"/>
</dbReference>
<reference evidence="6 7" key="1">
    <citation type="journal article" date="2011" name="J. Bacteriol.">
        <title>Complete genome sequence of the cellulose-degrading bacterium Cellulosilyticum lentocellum.</title>
        <authorList>
            <consortium name="US DOE Joint Genome Institute"/>
            <person name="Miller D.A."/>
            <person name="Suen G."/>
            <person name="Bruce D."/>
            <person name="Copeland A."/>
            <person name="Cheng J.F."/>
            <person name="Detter C."/>
            <person name="Goodwin L.A."/>
            <person name="Han C.S."/>
            <person name="Hauser L.J."/>
            <person name="Land M.L."/>
            <person name="Lapidus A."/>
            <person name="Lucas S."/>
            <person name="Meincke L."/>
            <person name="Pitluck S."/>
            <person name="Tapia R."/>
            <person name="Teshima H."/>
            <person name="Woyke T."/>
            <person name="Fox B.G."/>
            <person name="Angert E.R."/>
            <person name="Currie C.R."/>
        </authorList>
    </citation>
    <scope>NUCLEOTIDE SEQUENCE [LARGE SCALE GENOMIC DNA]</scope>
    <source>
        <strain evidence="7">ATCC 49066 / DSM 5427 / NCIMB 11756 / RHM5</strain>
    </source>
</reference>
<dbReference type="Gene3D" id="1.10.1760.20">
    <property type="match status" value="1"/>
</dbReference>
<evidence type="ECO:0000256" key="5">
    <source>
        <dbReference type="HAMAP-Rule" id="MF_01572"/>
    </source>
</evidence>
<accession>F2JH41</accession>
<dbReference type="Proteomes" id="UP000008467">
    <property type="component" value="Chromosome"/>
</dbReference>
<keyword evidence="4 5" id="KW-0472">Membrane</keyword>
<dbReference type="eggNOG" id="COG4720">
    <property type="taxonomic scope" value="Bacteria"/>
</dbReference>
<feature type="transmembrane region" description="Helical" evidence="5">
    <location>
        <begin position="146"/>
        <end position="173"/>
    </location>
</feature>
<dbReference type="GO" id="GO:0005886">
    <property type="term" value="C:plasma membrane"/>
    <property type="evidence" value="ECO:0007669"/>
    <property type="project" value="UniProtKB-SubCell"/>
</dbReference>
<feature type="transmembrane region" description="Helical" evidence="5">
    <location>
        <begin position="79"/>
        <end position="100"/>
    </location>
</feature>
<dbReference type="Pfam" id="PF07155">
    <property type="entry name" value="ECF-ribofla_trS"/>
    <property type="match status" value="1"/>
</dbReference>
<evidence type="ECO:0000256" key="2">
    <source>
        <dbReference type="ARBA" id="ARBA00022692"/>
    </source>
</evidence>
<comment type="similarity">
    <text evidence="5">Belongs to the UPF0397 family.</text>
</comment>
<evidence type="ECO:0000313" key="6">
    <source>
        <dbReference type="EMBL" id="ADZ81856.1"/>
    </source>
</evidence>
<dbReference type="HAMAP" id="MF_01572">
    <property type="entry name" value="UPF0397"/>
    <property type="match status" value="1"/>
</dbReference>
<protein>
    <recommendedName>
        <fullName evidence="5">UPF0397 protein Clole_0096</fullName>
    </recommendedName>
</protein>
<dbReference type="InterPro" id="IPR022914">
    <property type="entry name" value="UPF0397"/>
</dbReference>
<comment type="subcellular location">
    <subcellularLocation>
        <location evidence="5">Cell membrane</location>
        <topology evidence="5">Multi-pass membrane protein</topology>
    </subcellularLocation>
</comment>
<keyword evidence="2 5" id="KW-0812">Transmembrane</keyword>
<gene>
    <name evidence="6" type="ordered locus">Clole_0096</name>
</gene>
<dbReference type="HOGENOM" id="CLU_120023_0_0_9"/>
<proteinExistence type="inferred from homology"/>
<keyword evidence="3 5" id="KW-1133">Transmembrane helix</keyword>
<organism evidence="6 7">
    <name type="scientific">Cellulosilyticum lentocellum (strain ATCC 49066 / DSM 5427 / NCIMB 11756 / RHM5)</name>
    <name type="common">Clostridium lentocellum</name>
    <dbReference type="NCBI Taxonomy" id="642492"/>
    <lineage>
        <taxon>Bacteria</taxon>
        <taxon>Bacillati</taxon>
        <taxon>Bacillota</taxon>
        <taxon>Clostridia</taxon>
        <taxon>Lachnospirales</taxon>
        <taxon>Cellulosilyticaceae</taxon>
        <taxon>Cellulosilyticum</taxon>
    </lineage>
</organism>
<dbReference type="InterPro" id="IPR009825">
    <property type="entry name" value="ECF_substrate-spec-like"/>
</dbReference>
<name>F2JH41_CELLD</name>
<dbReference type="EMBL" id="CP002582">
    <property type="protein sequence ID" value="ADZ81856.1"/>
    <property type="molecule type" value="Genomic_DNA"/>
</dbReference>
<dbReference type="PANTHER" id="PTHR37815">
    <property type="entry name" value="UPF0397 PROTEIN BC_2624-RELATED"/>
    <property type="match status" value="1"/>
</dbReference>
<evidence type="ECO:0000313" key="7">
    <source>
        <dbReference type="Proteomes" id="UP000008467"/>
    </source>
</evidence>
<dbReference type="PANTHER" id="PTHR37815:SF3">
    <property type="entry name" value="UPF0397 PROTEIN SPR0429"/>
    <property type="match status" value="1"/>
</dbReference>
<keyword evidence="7" id="KW-1185">Reference proteome</keyword>
<evidence type="ECO:0000256" key="1">
    <source>
        <dbReference type="ARBA" id="ARBA00022475"/>
    </source>
</evidence>
<dbReference type="NCBIfam" id="NF010182">
    <property type="entry name" value="PRK13661.1"/>
    <property type="match status" value="1"/>
</dbReference>
<dbReference type="AlphaFoldDB" id="F2JH41"/>
<feature type="transmembrane region" description="Helical" evidence="5">
    <location>
        <begin position="43"/>
        <end position="67"/>
    </location>
</feature>